<keyword evidence="1" id="KW-0175">Coiled coil</keyword>
<sequence length="440" mass="46714">MALQLPDRIAPIPGDPGTVSRRANRFTMTADTILEAVEGLRTAIADTGRHESKALDQLAENADQVASRLETLENRYREAGSALSGFATDLESAQREADLLVQAHAEAEAAQARYEREIEHHRDERQRATDPMVAVDLNRHLLVLSQRQGAQTAAAADAQTRFTQVVARLRSSGIAAADRMRDAISGDGLNDGMWDDFSGWVADNAGMLKAIHSVLRGVTAVLSVLSFFIPVLAPFALAAAALTAGLSLVLAATGQMSWIDFAVDIITVATFGIAAVATRALGGVMNALKGTRVARLAAQGHASPLRSVTGSFNGVLRGRNGLSLGPVKLPSVTWAREVNSAKGLANAHFLRVASRSQAGAGGPLDKMLLQMGHAEMQRIKLAFGVRTAVSMPNTVLESFAPRFSGALERALPDNPVSGLIDSATDGWQDVKDRTSWKVGS</sequence>
<dbReference type="Proteomes" id="UP000648352">
    <property type="component" value="Unassembled WGS sequence"/>
</dbReference>
<feature type="transmembrane region" description="Helical" evidence="2">
    <location>
        <begin position="217"/>
        <end position="241"/>
    </location>
</feature>
<dbReference type="EMBL" id="JACSQP010000003">
    <property type="protein sequence ID" value="MBD7957348.1"/>
    <property type="molecule type" value="Genomic_DNA"/>
</dbReference>
<name>A0ABR8S1K5_9MICO</name>
<feature type="transmembrane region" description="Helical" evidence="2">
    <location>
        <begin position="261"/>
        <end position="282"/>
    </location>
</feature>
<keyword evidence="2" id="KW-0812">Transmembrane</keyword>
<keyword evidence="2" id="KW-1133">Transmembrane helix</keyword>
<gene>
    <name evidence="3" type="ORF">H9651_06830</name>
</gene>
<proteinExistence type="predicted"/>
<organism evidence="3 4">
    <name type="scientific">Microbacterium pullorum</name>
    <dbReference type="NCBI Taxonomy" id="2762236"/>
    <lineage>
        <taxon>Bacteria</taxon>
        <taxon>Bacillati</taxon>
        <taxon>Actinomycetota</taxon>
        <taxon>Actinomycetes</taxon>
        <taxon>Micrococcales</taxon>
        <taxon>Microbacteriaceae</taxon>
        <taxon>Microbacterium</taxon>
    </lineage>
</organism>
<dbReference type="RefSeq" id="WP_191718518.1">
    <property type="nucleotide sequence ID" value="NZ_JACSQP010000003.1"/>
</dbReference>
<feature type="coiled-coil region" evidence="1">
    <location>
        <begin position="55"/>
        <end position="124"/>
    </location>
</feature>
<accession>A0ABR8S1K5</accession>
<comment type="caution">
    <text evidence="3">The sequence shown here is derived from an EMBL/GenBank/DDBJ whole genome shotgun (WGS) entry which is preliminary data.</text>
</comment>
<reference evidence="3 4" key="1">
    <citation type="submission" date="2020-08" db="EMBL/GenBank/DDBJ databases">
        <title>A Genomic Blueprint of the Chicken Gut Microbiome.</title>
        <authorList>
            <person name="Gilroy R."/>
            <person name="Ravi A."/>
            <person name="Getino M."/>
            <person name="Pursley I."/>
            <person name="Horton D.L."/>
            <person name="Alikhan N.-F."/>
            <person name="Baker D."/>
            <person name="Gharbi K."/>
            <person name="Hall N."/>
            <person name="Watson M."/>
            <person name="Adriaenssens E.M."/>
            <person name="Foster-Nyarko E."/>
            <person name="Jarju S."/>
            <person name="Secka A."/>
            <person name="Antonio M."/>
            <person name="Oren A."/>
            <person name="Chaudhuri R."/>
            <person name="La Ragione R.M."/>
            <person name="Hildebrand F."/>
            <person name="Pallen M.J."/>
        </authorList>
    </citation>
    <scope>NUCLEOTIDE SEQUENCE [LARGE SCALE GENOMIC DNA]</scope>
    <source>
        <strain evidence="3 4">Sa4CUA7</strain>
    </source>
</reference>
<protein>
    <submittedName>
        <fullName evidence="3">Uncharacterized protein</fullName>
    </submittedName>
</protein>
<evidence type="ECO:0000313" key="3">
    <source>
        <dbReference type="EMBL" id="MBD7957348.1"/>
    </source>
</evidence>
<evidence type="ECO:0000313" key="4">
    <source>
        <dbReference type="Proteomes" id="UP000648352"/>
    </source>
</evidence>
<keyword evidence="4" id="KW-1185">Reference proteome</keyword>
<evidence type="ECO:0000256" key="2">
    <source>
        <dbReference type="SAM" id="Phobius"/>
    </source>
</evidence>
<keyword evidence="2" id="KW-0472">Membrane</keyword>
<evidence type="ECO:0000256" key="1">
    <source>
        <dbReference type="SAM" id="Coils"/>
    </source>
</evidence>